<feature type="transmembrane region" description="Helical" evidence="1">
    <location>
        <begin position="194"/>
        <end position="213"/>
    </location>
</feature>
<keyword evidence="4" id="KW-0560">Oxidoreductase</keyword>
<feature type="transmembrane region" description="Helical" evidence="1">
    <location>
        <begin position="59"/>
        <end position="79"/>
    </location>
</feature>
<dbReference type="GO" id="GO:0016020">
    <property type="term" value="C:membrane"/>
    <property type="evidence" value="ECO:0007669"/>
    <property type="project" value="TreeGrafter"/>
</dbReference>
<keyword evidence="1" id="KW-0812">Transmembrane</keyword>
<dbReference type="KEGG" id="mkc:kam1_131"/>
<dbReference type="Proteomes" id="UP000315925">
    <property type="component" value="Chromosome"/>
</dbReference>
<evidence type="ECO:0000259" key="2">
    <source>
        <dbReference type="Pfam" id="PF00487"/>
    </source>
</evidence>
<evidence type="ECO:0000313" key="4">
    <source>
        <dbReference type="EMBL" id="QDQ41390.1"/>
    </source>
</evidence>
<evidence type="ECO:0000256" key="1">
    <source>
        <dbReference type="SAM" id="Phobius"/>
    </source>
</evidence>
<dbReference type="PANTHER" id="PTHR19353">
    <property type="entry name" value="FATTY ACID DESATURASE 2"/>
    <property type="match status" value="1"/>
</dbReference>
<dbReference type="Pfam" id="PF00487">
    <property type="entry name" value="FA_desaturase"/>
    <property type="match status" value="1"/>
</dbReference>
<feature type="transmembrane region" description="Helical" evidence="1">
    <location>
        <begin position="154"/>
        <end position="174"/>
    </location>
</feature>
<dbReference type="GO" id="GO:0016717">
    <property type="term" value="F:oxidoreductase activity, acting on paired donors, with oxidation of a pair of donors resulting in the reduction of molecular oxygen to two molecules of water"/>
    <property type="evidence" value="ECO:0007669"/>
    <property type="project" value="TreeGrafter"/>
</dbReference>
<sequence>MTPQQIPIRSANPETTIHSWKAKVLAYQKPSLWKSLWQLANTLIPYAAFWYLIYLSLPVSVFLVLPLIVLCAAFQIRIFSLFHDCCHGSFFKSKKANEIIGTFLGILVFTPYHHWKWEHSIHHGNAGNLDKRGVGDMWTWTVKEYLASPWWRKLIYRILRNPIFLFGISPLGLFLIKNRFASKNAGKKARQSVLITNIGILALCVALGFLFGWQKYIPIQLMVVFLAGSAGIWLFYVQHQFEEVYWERGKKWDFQSVALEGSSFYKLPKILEWITASIGYHHVHHLSPQIPNYLLEQCHKNVPIFEKAKTLTLLSSLKTLNLHLWDEDQRKMVSFKFLRTFSSSKN</sequence>
<dbReference type="InterPro" id="IPR005804">
    <property type="entry name" value="FA_desaturase_dom"/>
</dbReference>
<proteinExistence type="predicted"/>
<evidence type="ECO:0000313" key="3">
    <source>
        <dbReference type="EMBL" id="KIE57892.1"/>
    </source>
</evidence>
<keyword evidence="1" id="KW-1133">Transmembrane helix</keyword>
<keyword evidence="5" id="KW-1185">Reference proteome</keyword>
<dbReference type="PANTHER" id="PTHR19353:SF73">
    <property type="entry name" value="FATTY ACID DESATURASE"/>
    <property type="match status" value="1"/>
</dbReference>
<feature type="transmembrane region" description="Helical" evidence="1">
    <location>
        <begin position="36"/>
        <end position="53"/>
    </location>
</feature>
<accession>A0A0C1RIN0</accession>
<keyword evidence="1" id="KW-0472">Membrane</keyword>
<reference evidence="3 5" key="1">
    <citation type="submission" date="2014-08" db="EMBL/GenBank/DDBJ databases">
        <title>Methylacidiphilum kamchatkense strain Kam1 draft genome sequence.</title>
        <authorList>
            <person name="Birkeland N.-K."/>
            <person name="Erikstad H.A."/>
        </authorList>
    </citation>
    <scope>NUCLEOTIDE SEQUENCE [LARGE SCALE GENOMIC DNA]</scope>
    <source>
        <strain evidence="3 5">Kam1</strain>
    </source>
</reference>
<dbReference type="CDD" id="cd03507">
    <property type="entry name" value="Delta12-FADS-like"/>
    <property type="match status" value="1"/>
</dbReference>
<dbReference type="EMBL" id="JQNX01000009">
    <property type="protein sequence ID" value="KIE57892.1"/>
    <property type="molecule type" value="Genomic_DNA"/>
</dbReference>
<reference evidence="4" key="2">
    <citation type="journal article" date="2019" name="BMC Genomics">
        <title>Complete genome sequence analysis of the thermoacidophilic verrucomicrobial methanotroph 'Candidatus Methylacidiphilum kamchatkense' strain Kam1 and comparison with its closest relatives.</title>
        <authorList>
            <person name="Kruse T."/>
            <person name="Ratnadevi C.M."/>
            <person name="Erikstad H.A."/>
            <person name="Birkeland N.K."/>
        </authorList>
    </citation>
    <scope>NUCLEOTIDE SEQUENCE</scope>
    <source>
        <strain evidence="4">Kam1</strain>
    </source>
</reference>
<name>A0A0C1RIN0_9BACT</name>
<dbReference type="InterPro" id="IPR012171">
    <property type="entry name" value="Fatty_acid_desaturase"/>
</dbReference>
<feature type="domain" description="Fatty acid desaturase" evidence="2">
    <location>
        <begin position="62"/>
        <end position="302"/>
    </location>
</feature>
<dbReference type="GO" id="GO:0006629">
    <property type="term" value="P:lipid metabolic process"/>
    <property type="evidence" value="ECO:0007669"/>
    <property type="project" value="InterPro"/>
</dbReference>
<gene>
    <name evidence="3" type="ORF">A946_10580</name>
    <name evidence="4" type="ORF">kam1_131</name>
</gene>
<organism evidence="4 6">
    <name type="scientific">Methylacidiphilum kamchatkense Kam1</name>
    <dbReference type="NCBI Taxonomy" id="1202785"/>
    <lineage>
        <taxon>Bacteria</taxon>
        <taxon>Pseudomonadati</taxon>
        <taxon>Verrucomicrobiota</taxon>
        <taxon>Methylacidiphilae</taxon>
        <taxon>Methylacidiphilales</taxon>
        <taxon>Methylacidiphilaceae</taxon>
        <taxon>Methylacidiphilum (ex Ratnadevi et al. 2023)</taxon>
    </lineage>
</organism>
<dbReference type="RefSeq" id="WP_039722151.1">
    <property type="nucleotide sequence ID" value="NZ_CP037899.1"/>
</dbReference>
<dbReference type="EC" id="1.14.19.-" evidence="4"/>
<reference evidence="6" key="3">
    <citation type="submission" date="2019-03" db="EMBL/GenBank/DDBJ databases">
        <title>Complete genome of Methylacidiphilum kamchatkense Kam1.</title>
        <authorList>
            <person name="Kruse T."/>
            <person name="Murarilal Ratnadevi C."/>
            <person name="Erikstad H.-A."/>
            <person name="Birkeland N.-K."/>
        </authorList>
    </citation>
    <scope>NUCLEOTIDE SEQUENCE [LARGE SCALE GENOMIC DNA]</scope>
    <source>
        <strain evidence="6">kam1</strain>
    </source>
</reference>
<evidence type="ECO:0000313" key="5">
    <source>
        <dbReference type="Proteomes" id="UP000031594"/>
    </source>
</evidence>
<dbReference type="STRING" id="1202785.A946_10580"/>
<dbReference type="EMBL" id="CP037899">
    <property type="protein sequence ID" value="QDQ41390.1"/>
    <property type="molecule type" value="Genomic_DNA"/>
</dbReference>
<feature type="transmembrane region" description="Helical" evidence="1">
    <location>
        <begin position="219"/>
        <end position="237"/>
    </location>
</feature>
<feature type="transmembrane region" description="Helical" evidence="1">
    <location>
        <begin position="99"/>
        <end position="115"/>
    </location>
</feature>
<dbReference type="Proteomes" id="UP000031594">
    <property type="component" value="Unassembled WGS sequence"/>
</dbReference>
<evidence type="ECO:0000313" key="6">
    <source>
        <dbReference type="Proteomes" id="UP000315925"/>
    </source>
</evidence>
<dbReference type="OrthoDB" id="9769653at2"/>
<dbReference type="AlphaFoldDB" id="A0A0C1RIN0"/>
<protein>
    <submittedName>
        <fullName evidence="3 4">Fatty acid desaturase</fullName>
        <ecNumber evidence="4">1.14.19.-</ecNumber>
    </submittedName>
</protein>